<dbReference type="Proteomes" id="UP000271162">
    <property type="component" value="Unassembled WGS sequence"/>
</dbReference>
<dbReference type="PANTHER" id="PTHR24329">
    <property type="entry name" value="HOMEOBOX PROTEIN ARISTALESS"/>
    <property type="match status" value="1"/>
</dbReference>
<reference evidence="8" key="1">
    <citation type="submission" date="2017-02" db="UniProtKB">
        <authorList>
            <consortium name="WormBaseParasite"/>
        </authorList>
    </citation>
    <scope>IDENTIFICATION</scope>
</reference>
<dbReference type="PANTHER" id="PTHR24329:SF543">
    <property type="entry name" value="FI01017P-RELATED"/>
    <property type="match status" value="1"/>
</dbReference>
<dbReference type="AlphaFoldDB" id="A0A0N4Y6Y5"/>
<keyword evidence="2 3" id="KW-0371">Homeobox</keyword>
<reference evidence="6 7" key="2">
    <citation type="submission" date="2018-11" db="EMBL/GenBank/DDBJ databases">
        <authorList>
            <consortium name="Pathogen Informatics"/>
        </authorList>
    </citation>
    <scope>NUCLEOTIDE SEQUENCE [LARGE SCALE GENOMIC DNA]</scope>
</reference>
<gene>
    <name evidence="6" type="ORF">NBR_LOCUS11884</name>
</gene>
<dbReference type="STRING" id="27835.A0A0N4Y6Y5"/>
<dbReference type="OMA" id="PTSERRM"/>
<feature type="DNA-binding region" description="Homeobox" evidence="2">
    <location>
        <begin position="16"/>
        <end position="62"/>
    </location>
</feature>
<proteinExistence type="predicted"/>
<evidence type="ECO:0000256" key="2">
    <source>
        <dbReference type="PROSITE-ProRule" id="PRU00108"/>
    </source>
</evidence>
<dbReference type="Pfam" id="PF00046">
    <property type="entry name" value="Homeodomain"/>
    <property type="match status" value="1"/>
</dbReference>
<dbReference type="SUPFAM" id="SSF46689">
    <property type="entry name" value="Homeodomain-like"/>
    <property type="match status" value="1"/>
</dbReference>
<dbReference type="WBParaSite" id="NBR_0001188301-mRNA-1">
    <property type="protein sequence ID" value="NBR_0001188301-mRNA-1"/>
    <property type="gene ID" value="NBR_0001188301"/>
</dbReference>
<evidence type="ECO:0000256" key="3">
    <source>
        <dbReference type="RuleBase" id="RU000682"/>
    </source>
</evidence>
<dbReference type="GO" id="GO:0000977">
    <property type="term" value="F:RNA polymerase II transcription regulatory region sequence-specific DNA binding"/>
    <property type="evidence" value="ECO:0007669"/>
    <property type="project" value="TreeGrafter"/>
</dbReference>
<evidence type="ECO:0000313" key="7">
    <source>
        <dbReference type="Proteomes" id="UP000271162"/>
    </source>
</evidence>
<keyword evidence="7" id="KW-1185">Reference proteome</keyword>
<dbReference type="GO" id="GO:0005634">
    <property type="term" value="C:nucleus"/>
    <property type="evidence" value="ECO:0007669"/>
    <property type="project" value="UniProtKB-SubCell"/>
</dbReference>
<dbReference type="CDD" id="cd00086">
    <property type="entry name" value="homeodomain"/>
    <property type="match status" value="1"/>
</dbReference>
<keyword evidence="2 3" id="KW-0539">Nucleus</keyword>
<protein>
    <submittedName>
        <fullName evidence="8">Retinal homeobox protein Rx (inferred by orthology to a D. melanogaster protein)</fullName>
    </submittedName>
</protein>
<sequence>MFAVADAPSPTSERRMRRNRTTFSDEQLDQLEKAFDQCQYPDIAQREKLAKQAQLPEARIQFLKVIWVFRGLTPFRVEEQWVLAYHGLGKGKGKAASVD</sequence>
<name>A0A0N4Y6Y5_NIPBR</name>
<dbReference type="InterPro" id="IPR001356">
    <property type="entry name" value="HD"/>
</dbReference>
<dbReference type="SMART" id="SM00389">
    <property type="entry name" value="HOX"/>
    <property type="match status" value="1"/>
</dbReference>
<evidence type="ECO:0000313" key="8">
    <source>
        <dbReference type="WBParaSite" id="NBR_0001188301-mRNA-1"/>
    </source>
</evidence>
<dbReference type="EMBL" id="UYSL01020622">
    <property type="protein sequence ID" value="VDL75473.1"/>
    <property type="molecule type" value="Genomic_DNA"/>
</dbReference>
<evidence type="ECO:0000256" key="4">
    <source>
        <dbReference type="SAM" id="MobiDB-lite"/>
    </source>
</evidence>
<dbReference type="Gene3D" id="1.10.10.60">
    <property type="entry name" value="Homeodomain-like"/>
    <property type="match status" value="1"/>
</dbReference>
<comment type="subcellular location">
    <subcellularLocation>
        <location evidence="1 2 3">Nucleus</location>
    </subcellularLocation>
</comment>
<dbReference type="InterPro" id="IPR009057">
    <property type="entry name" value="Homeodomain-like_sf"/>
</dbReference>
<evidence type="ECO:0000259" key="5">
    <source>
        <dbReference type="PROSITE" id="PS50071"/>
    </source>
</evidence>
<organism evidence="8">
    <name type="scientific">Nippostrongylus brasiliensis</name>
    <name type="common">Rat hookworm</name>
    <dbReference type="NCBI Taxonomy" id="27835"/>
    <lineage>
        <taxon>Eukaryota</taxon>
        <taxon>Metazoa</taxon>
        <taxon>Ecdysozoa</taxon>
        <taxon>Nematoda</taxon>
        <taxon>Chromadorea</taxon>
        <taxon>Rhabditida</taxon>
        <taxon>Rhabditina</taxon>
        <taxon>Rhabditomorpha</taxon>
        <taxon>Strongyloidea</taxon>
        <taxon>Heligmosomidae</taxon>
        <taxon>Nippostrongylus</taxon>
    </lineage>
</organism>
<dbReference type="GO" id="GO:0000981">
    <property type="term" value="F:DNA-binding transcription factor activity, RNA polymerase II-specific"/>
    <property type="evidence" value="ECO:0007669"/>
    <property type="project" value="TreeGrafter"/>
</dbReference>
<feature type="domain" description="Homeobox" evidence="5">
    <location>
        <begin position="14"/>
        <end position="61"/>
    </location>
</feature>
<keyword evidence="2 3" id="KW-0238">DNA-binding</keyword>
<feature type="region of interest" description="Disordered" evidence="4">
    <location>
        <begin position="1"/>
        <end position="22"/>
    </location>
</feature>
<dbReference type="PROSITE" id="PS50071">
    <property type="entry name" value="HOMEOBOX_2"/>
    <property type="match status" value="1"/>
</dbReference>
<evidence type="ECO:0000313" key="6">
    <source>
        <dbReference type="EMBL" id="VDL75473.1"/>
    </source>
</evidence>
<accession>A0A0N4Y6Y5</accession>
<dbReference type="InterPro" id="IPR050649">
    <property type="entry name" value="Paired_Homeobox_TFs"/>
</dbReference>
<evidence type="ECO:0000256" key="1">
    <source>
        <dbReference type="ARBA" id="ARBA00004123"/>
    </source>
</evidence>